<comment type="function">
    <text evidence="3">Flagellin is the subunit protein which polymerizes to form the filaments of bacterial flagella.</text>
</comment>
<keyword evidence="6" id="KW-0969">Cilium</keyword>
<dbReference type="InterPro" id="IPR046358">
    <property type="entry name" value="Flagellin_C"/>
</dbReference>
<dbReference type="EMBL" id="HG938353">
    <property type="protein sequence ID" value="CDN46384.1"/>
    <property type="molecule type" value="Genomic_DNA"/>
</dbReference>
<keyword evidence="6" id="KW-0966">Cell projection</keyword>
<accession>A0A068SKW2</accession>
<dbReference type="Pfam" id="PF00669">
    <property type="entry name" value="Flagellin_N"/>
    <property type="match status" value="1"/>
</dbReference>
<protein>
    <recommendedName>
        <fullName evidence="3">Flagellin</fullName>
    </recommendedName>
</protein>
<evidence type="ECO:0000256" key="3">
    <source>
        <dbReference type="RuleBase" id="RU362073"/>
    </source>
</evidence>
<comment type="subcellular location">
    <subcellularLocation>
        <location evidence="3">Secreted</location>
    </subcellularLocation>
    <subcellularLocation>
        <location evidence="3">Bacterial flagellum</location>
    </subcellularLocation>
</comment>
<dbReference type="GO" id="GO:0005198">
    <property type="term" value="F:structural molecule activity"/>
    <property type="evidence" value="ECO:0007669"/>
    <property type="project" value="UniProtKB-UniRule"/>
</dbReference>
<proteinExistence type="inferred from homology"/>
<evidence type="ECO:0000259" key="4">
    <source>
        <dbReference type="Pfam" id="PF00669"/>
    </source>
</evidence>
<dbReference type="PANTHER" id="PTHR42792:SF2">
    <property type="entry name" value="FLAGELLIN"/>
    <property type="match status" value="1"/>
</dbReference>
<dbReference type="PANTHER" id="PTHR42792">
    <property type="entry name" value="FLAGELLIN"/>
    <property type="match status" value="1"/>
</dbReference>
<keyword evidence="7" id="KW-1185">Reference proteome</keyword>
<dbReference type="HOGENOM" id="CLU_011142_1_1_5"/>
<organism evidence="6 7">
    <name type="scientific">Neorhizobium galegae bv. orientalis str. HAMBI 540</name>
    <dbReference type="NCBI Taxonomy" id="1028800"/>
    <lineage>
        <taxon>Bacteria</taxon>
        <taxon>Pseudomonadati</taxon>
        <taxon>Pseudomonadota</taxon>
        <taxon>Alphaproteobacteria</taxon>
        <taxon>Hyphomicrobiales</taxon>
        <taxon>Rhizobiaceae</taxon>
        <taxon>Rhizobium/Agrobacterium group</taxon>
        <taxon>Neorhizobium</taxon>
    </lineage>
</organism>
<evidence type="ECO:0000313" key="6">
    <source>
        <dbReference type="EMBL" id="CDN46384.1"/>
    </source>
</evidence>
<dbReference type="AlphaFoldDB" id="A0A068SKW2"/>
<feature type="domain" description="Flagellin C-terminal" evidence="5">
    <location>
        <begin position="337"/>
        <end position="420"/>
    </location>
</feature>
<feature type="domain" description="Flagellin N-terminal" evidence="4">
    <location>
        <begin position="4"/>
        <end position="136"/>
    </location>
</feature>
<dbReference type="Proteomes" id="UP000028181">
    <property type="component" value="Chromosome I"/>
</dbReference>
<name>A0A068SKW2_NEOGA</name>
<dbReference type="Pfam" id="PF00700">
    <property type="entry name" value="Flagellin_C"/>
    <property type="match status" value="1"/>
</dbReference>
<sequence>MTSILTNIAAMSALQTLRGIASDMESTQSRVSSGLRVGTASDNAAYWSIATTMRSDNGALSAVQDALGLGAAKVDTAYSAMESAIDVVTEIKNKLVAASEPGVDKSKVQEEITQLQSQLKSIASSASFSGENWLQAEIGGTQNATTGIIQAGTEITKQLVGSFIRDSDGNVTVKSINVVLDEQNVLFDLSGGRGGLLDANALNGYRAINFDDGTTNHKEYFGKINTSAIYSTTAQWKDIGGGVFMKGDTNGVYSSGSNGTYMIKVGGAYIDAVYTTKGYDFSAGATATGGIKYASDISVSDLDITKLEDYRDSSGVSYLGLGTKATDEDIMAALTSFVDGQLEAMNSGAAKLGAVAKRLEMQSDFVSKLTDSIDKGVGRLVDADMNEESTRLKALQTQQQLAIQSLSIANSDSQNILSLFRQ</sequence>
<evidence type="ECO:0000256" key="1">
    <source>
        <dbReference type="ARBA" id="ARBA00005709"/>
    </source>
</evidence>
<dbReference type="GO" id="GO:0005576">
    <property type="term" value="C:extracellular region"/>
    <property type="evidence" value="ECO:0007669"/>
    <property type="project" value="UniProtKB-SubCell"/>
</dbReference>
<dbReference type="PRINTS" id="PR00207">
    <property type="entry name" value="FLAGELLIN"/>
</dbReference>
<dbReference type="PATRIC" id="fig|1028800.3.peg.192"/>
<dbReference type="InterPro" id="IPR001492">
    <property type="entry name" value="Flagellin"/>
</dbReference>
<comment type="similarity">
    <text evidence="1 3">Belongs to the bacterial flagellin family.</text>
</comment>
<dbReference type="GO" id="GO:0009288">
    <property type="term" value="C:bacterial-type flagellum"/>
    <property type="evidence" value="ECO:0007669"/>
    <property type="project" value="UniProtKB-SubCell"/>
</dbReference>
<dbReference type="KEGG" id="ngg:RG540_CH01890"/>
<keyword evidence="3" id="KW-0964">Secreted</keyword>
<reference evidence="7" key="1">
    <citation type="journal article" date="2014" name="BMC Genomics">
        <title>Genome sequencing of two Neorhizobium galegae strains reveals a noeT gene responsible for the unusual acetylation of the nodulation factors.</title>
        <authorList>
            <person name="Osterman J."/>
            <person name="Marsh J."/>
            <person name="Laine P.K."/>
            <person name="Zeng Z."/>
            <person name="Alatalo E."/>
            <person name="Sullivan J.T."/>
            <person name="Young J.P."/>
            <person name="Thomas-Oates J."/>
            <person name="Paulin L."/>
            <person name="Lindstrom K."/>
        </authorList>
    </citation>
    <scope>NUCLEOTIDE SEQUENCE [LARGE SCALE GENOMIC DNA]</scope>
    <source>
        <strain evidence="7">HAMBI 540</strain>
    </source>
</reference>
<evidence type="ECO:0000313" key="7">
    <source>
        <dbReference type="Proteomes" id="UP000028181"/>
    </source>
</evidence>
<keyword evidence="6" id="KW-0282">Flagellum</keyword>
<dbReference type="GeneID" id="79064216"/>
<dbReference type="Gene3D" id="1.20.1330.10">
    <property type="entry name" value="f41 fragment of flagellin, N-terminal domain"/>
    <property type="match status" value="1"/>
</dbReference>
<dbReference type="RefSeq" id="WP_038583676.1">
    <property type="nucleotide sequence ID" value="NZ_HG938353.1"/>
</dbReference>
<dbReference type="OrthoDB" id="8328560at2"/>
<gene>
    <name evidence="6" type="primary">flaD</name>
    <name evidence="6" type="ORF">RG540_CH01890</name>
</gene>
<dbReference type="InterPro" id="IPR001029">
    <property type="entry name" value="Flagellin_N"/>
</dbReference>
<dbReference type="eggNOG" id="COG1344">
    <property type="taxonomic scope" value="Bacteria"/>
</dbReference>
<evidence type="ECO:0000259" key="5">
    <source>
        <dbReference type="Pfam" id="PF00700"/>
    </source>
</evidence>
<evidence type="ECO:0000256" key="2">
    <source>
        <dbReference type="ARBA" id="ARBA00023143"/>
    </source>
</evidence>
<keyword evidence="2 3" id="KW-0975">Bacterial flagellum</keyword>
<dbReference type="SUPFAM" id="SSF64518">
    <property type="entry name" value="Phase 1 flagellin"/>
    <property type="match status" value="1"/>
</dbReference>